<dbReference type="Pfam" id="PF19669">
    <property type="entry name" value="DUF6172"/>
    <property type="match status" value="1"/>
</dbReference>
<dbReference type="InterPro" id="IPR046170">
    <property type="entry name" value="DUF6172"/>
</dbReference>
<protein>
    <submittedName>
        <fullName evidence="1">DUF6172 family protein</fullName>
    </submittedName>
</protein>
<gene>
    <name evidence="1" type="ORF">Q3O60_00765</name>
</gene>
<comment type="caution">
    <text evidence="1">The sequence shown here is derived from an EMBL/GenBank/DDBJ whole genome shotgun (WGS) entry which is preliminary data.</text>
</comment>
<dbReference type="EMBL" id="JAUZVZ010000001">
    <property type="protein sequence ID" value="MDP4534725.1"/>
    <property type="molecule type" value="Genomic_DNA"/>
</dbReference>
<dbReference type="RefSeq" id="WP_305891992.1">
    <property type="nucleotide sequence ID" value="NZ_JAUZVZ010000001.1"/>
</dbReference>
<name>A0ABT9GUJ3_9GAMM</name>
<sequence length="113" mass="13077">MKKTFALTHPKLKPARWVDAIKHEIKKYLNRERRKALPDGMGYWTFDCRFGASKDVAEKVFPSDINKQIDAAVAQELPEFYVEIIARACKHKPRDLHVDYQDDIDGDNDNASD</sequence>
<organism evidence="1 2">
    <name type="scientific">Alkalimonas collagenimarina</name>
    <dbReference type="NCBI Taxonomy" id="400390"/>
    <lineage>
        <taxon>Bacteria</taxon>
        <taxon>Pseudomonadati</taxon>
        <taxon>Pseudomonadota</taxon>
        <taxon>Gammaproteobacteria</taxon>
        <taxon>Alkalimonas</taxon>
    </lineage>
</organism>
<keyword evidence="2" id="KW-1185">Reference proteome</keyword>
<dbReference type="Proteomes" id="UP001231616">
    <property type="component" value="Unassembled WGS sequence"/>
</dbReference>
<proteinExistence type="predicted"/>
<reference evidence="1 2" key="1">
    <citation type="submission" date="2023-08" db="EMBL/GenBank/DDBJ databases">
        <authorList>
            <person name="Joshi A."/>
            <person name="Thite S."/>
        </authorList>
    </citation>
    <scope>NUCLEOTIDE SEQUENCE [LARGE SCALE GENOMIC DNA]</scope>
    <source>
        <strain evidence="1 2">AC40</strain>
    </source>
</reference>
<accession>A0ABT9GUJ3</accession>
<evidence type="ECO:0000313" key="1">
    <source>
        <dbReference type="EMBL" id="MDP4534725.1"/>
    </source>
</evidence>
<evidence type="ECO:0000313" key="2">
    <source>
        <dbReference type="Proteomes" id="UP001231616"/>
    </source>
</evidence>